<keyword evidence="3" id="KW-1185">Reference proteome</keyword>
<proteinExistence type="predicted"/>
<dbReference type="InterPro" id="IPR009061">
    <property type="entry name" value="DNA-bd_dom_put_sf"/>
</dbReference>
<accession>A0ABQ4MPH0</accession>
<comment type="caution">
    <text evidence="2">The sequence shown here is derived from an EMBL/GenBank/DDBJ whole genome shotgun (WGS) entry which is preliminary data.</text>
</comment>
<evidence type="ECO:0000259" key="1">
    <source>
        <dbReference type="Pfam" id="PF12728"/>
    </source>
</evidence>
<evidence type="ECO:0000313" key="3">
    <source>
        <dbReference type="Proteomes" id="UP000681290"/>
    </source>
</evidence>
<dbReference type="RefSeq" id="WP_213590362.1">
    <property type="nucleotide sequence ID" value="NZ_BOSM01000002.1"/>
</dbReference>
<dbReference type="Gene3D" id="1.10.10.10">
    <property type="entry name" value="Winged helix-like DNA-binding domain superfamily/Winged helix DNA-binding domain"/>
    <property type="match status" value="1"/>
</dbReference>
<dbReference type="EMBL" id="BOSM01000002">
    <property type="protein sequence ID" value="GIP57877.1"/>
    <property type="molecule type" value="Genomic_DNA"/>
</dbReference>
<evidence type="ECO:0000313" key="2">
    <source>
        <dbReference type="EMBL" id="GIP57877.1"/>
    </source>
</evidence>
<reference evidence="2 3" key="1">
    <citation type="submission" date="2021-03" db="EMBL/GenBank/DDBJ databases">
        <title>Antimicrobial resistance genes in bacteria isolated from Japanese honey, and their potential for conferring macrolide and lincosamide resistance in the American foulbrood pathogen Paenibacillus larvae.</title>
        <authorList>
            <person name="Okamoto M."/>
            <person name="Kumagai M."/>
            <person name="Kanamori H."/>
            <person name="Takamatsu D."/>
        </authorList>
    </citation>
    <scope>NUCLEOTIDE SEQUENCE [LARGE SCALE GENOMIC DNA]</scope>
    <source>
        <strain evidence="2 3">J15TS10</strain>
    </source>
</reference>
<gene>
    <name evidence="2" type="ORF">J15TS10_16910</name>
</gene>
<dbReference type="Proteomes" id="UP000681290">
    <property type="component" value="Unassembled WGS sequence"/>
</dbReference>
<dbReference type="InterPro" id="IPR036388">
    <property type="entry name" value="WH-like_DNA-bd_sf"/>
</dbReference>
<protein>
    <recommendedName>
        <fullName evidence="1">Helix-turn-helix domain-containing protein</fullName>
    </recommendedName>
</protein>
<dbReference type="Pfam" id="PF12728">
    <property type="entry name" value="HTH_17"/>
    <property type="match status" value="1"/>
</dbReference>
<name>A0ABQ4MPH0_9BACL</name>
<dbReference type="InterPro" id="IPR010093">
    <property type="entry name" value="SinI_DNA-bd"/>
</dbReference>
<dbReference type="SUPFAM" id="SSF46955">
    <property type="entry name" value="Putative DNA-binding domain"/>
    <property type="match status" value="1"/>
</dbReference>
<dbReference type="InterPro" id="IPR041657">
    <property type="entry name" value="HTH_17"/>
</dbReference>
<dbReference type="NCBIfam" id="TIGR01764">
    <property type="entry name" value="excise"/>
    <property type="match status" value="1"/>
</dbReference>
<sequence>MIGLEDAIRAIVAEEVAAAESRILASLPTYVTDRTLDVREAAELLGVSEKLIYRMCQEGSIPHERFGISGSRKPAIKFRLSDLEAWRAGKKVTAK</sequence>
<organism evidence="2 3">
    <name type="scientific">Paenibacillus woosongensis</name>
    <dbReference type="NCBI Taxonomy" id="307580"/>
    <lineage>
        <taxon>Bacteria</taxon>
        <taxon>Bacillati</taxon>
        <taxon>Bacillota</taxon>
        <taxon>Bacilli</taxon>
        <taxon>Bacillales</taxon>
        <taxon>Paenibacillaceae</taxon>
        <taxon>Paenibacillus</taxon>
    </lineage>
</organism>
<feature type="domain" description="Helix-turn-helix" evidence="1">
    <location>
        <begin position="36"/>
        <end position="89"/>
    </location>
</feature>